<dbReference type="InterPro" id="IPR038499">
    <property type="entry name" value="BRO1_sf"/>
</dbReference>
<dbReference type="AlphaFoldDB" id="U4L4F6"/>
<dbReference type="PROSITE" id="PS51180">
    <property type="entry name" value="BRO1"/>
    <property type="match status" value="1"/>
</dbReference>
<dbReference type="Gene3D" id="1.25.40.280">
    <property type="entry name" value="alix/aip1 like domains"/>
    <property type="match status" value="1"/>
</dbReference>
<reference evidence="5 6" key="1">
    <citation type="journal article" date="2013" name="PLoS Genet.">
        <title>The genome and development-dependent transcriptomes of Pyronema confluens: a window into fungal evolution.</title>
        <authorList>
            <person name="Traeger S."/>
            <person name="Altegoer F."/>
            <person name="Freitag M."/>
            <person name="Gabaldon T."/>
            <person name="Kempken F."/>
            <person name="Kumar A."/>
            <person name="Marcet-Houben M."/>
            <person name="Poggeler S."/>
            <person name="Stajich J.E."/>
            <person name="Nowrousian M."/>
        </authorList>
    </citation>
    <scope>NUCLEOTIDE SEQUENCE [LARGE SCALE GENOMIC DNA]</scope>
    <source>
        <strain evidence="6">CBS 100304</strain>
        <tissue evidence="5">Vegetative mycelium</tissue>
    </source>
</reference>
<comment type="similarity">
    <text evidence="1">Belongs to the palC family.</text>
</comment>
<dbReference type="STRING" id="1076935.U4L4F6"/>
<evidence type="ECO:0000256" key="3">
    <source>
        <dbReference type="SAM" id="MobiDB-lite"/>
    </source>
</evidence>
<dbReference type="EMBL" id="HF935654">
    <property type="protein sequence ID" value="CCX11902.1"/>
    <property type="molecule type" value="Genomic_DNA"/>
</dbReference>
<sequence length="491" mass="53980">MSSSRGRERTETRQLHNYFGKRVFITIIGEYLNTSILDNIFTMPYPFTLPTTSAISFITNFNSPVFPSLPLVASEHRGTVRNLLKSYKRLSPSQQATQLPQLLTALTTYLPNLLFLQSSLHSGDVLPSDSPKPFTPSWRTNLSNTTFPSAAKRISHPGLDYELAFTLSTLAYIHTLLARSQFHEALSNIFPEKKQTLLNNAIQNLLTASGIFTYTLTLPQVPGSAFPVDLCPATISALASLSLADATLLAVVKQDPYPNYLALSSGKKEGSGYLYAPPTAPTGVKALLLSRICIAASVHAEKALGSLVTADVVPELRKYLESLQKVARAKACRFLAIDAEASGRVGEGIGWIILARNILGEKGKMKREFLERREARGIEKADSTWGLDAGRLEEVRVLEGLEEKWRRSNDAVFFQAIEAEVGLAARIPSGREVHSVKSWEPPTLDAGQKKGLRREDGLAERMEALGWGSGSEEEEERPAPSRRANTEGGYY</sequence>
<dbReference type="Proteomes" id="UP000018144">
    <property type="component" value="Unassembled WGS sequence"/>
</dbReference>
<dbReference type="PANTHER" id="PTHR40463">
    <property type="entry name" value="PH-RESPONSE REGULATOR PROTEIN PALC"/>
    <property type="match status" value="1"/>
</dbReference>
<feature type="domain" description="BRO1" evidence="4">
    <location>
        <begin position="39"/>
        <end position="429"/>
    </location>
</feature>
<accession>U4L4F6</accession>
<dbReference type="OrthoDB" id="10266451at2759"/>
<gene>
    <name evidence="5" type="ORF">PCON_11496</name>
</gene>
<feature type="region of interest" description="Disordered" evidence="3">
    <location>
        <begin position="432"/>
        <end position="491"/>
    </location>
</feature>
<keyword evidence="6" id="KW-1185">Reference proteome</keyword>
<dbReference type="OMA" id="PNDKEWM"/>
<organism evidence="5 6">
    <name type="scientific">Pyronema omphalodes (strain CBS 100304)</name>
    <name type="common">Pyronema confluens</name>
    <dbReference type="NCBI Taxonomy" id="1076935"/>
    <lineage>
        <taxon>Eukaryota</taxon>
        <taxon>Fungi</taxon>
        <taxon>Dikarya</taxon>
        <taxon>Ascomycota</taxon>
        <taxon>Pezizomycotina</taxon>
        <taxon>Pezizomycetes</taxon>
        <taxon>Pezizales</taxon>
        <taxon>Pyronemataceae</taxon>
        <taxon>Pyronema</taxon>
    </lineage>
</organism>
<evidence type="ECO:0000313" key="5">
    <source>
        <dbReference type="EMBL" id="CCX11902.1"/>
    </source>
</evidence>
<proteinExistence type="inferred from homology"/>
<evidence type="ECO:0000256" key="1">
    <source>
        <dbReference type="ARBA" id="ARBA00010997"/>
    </source>
</evidence>
<evidence type="ECO:0000256" key="2">
    <source>
        <dbReference type="ARBA" id="ARBA00022193"/>
    </source>
</evidence>
<dbReference type="PANTHER" id="PTHR40463:SF1">
    <property type="entry name" value="PH-RESPONSE REGULATOR PROTEIN PALC"/>
    <property type="match status" value="1"/>
</dbReference>
<name>U4L4F6_PYROM</name>
<dbReference type="SMART" id="SM01041">
    <property type="entry name" value="BRO1"/>
    <property type="match status" value="1"/>
</dbReference>
<dbReference type="GO" id="GO:0005886">
    <property type="term" value="C:plasma membrane"/>
    <property type="evidence" value="ECO:0007669"/>
    <property type="project" value="TreeGrafter"/>
</dbReference>
<evidence type="ECO:0000313" key="6">
    <source>
        <dbReference type="Proteomes" id="UP000018144"/>
    </source>
</evidence>
<dbReference type="InterPro" id="IPR004328">
    <property type="entry name" value="BRO1_dom"/>
</dbReference>
<evidence type="ECO:0000259" key="4">
    <source>
        <dbReference type="PROSITE" id="PS51180"/>
    </source>
</evidence>
<dbReference type="eggNOG" id="ENOG502QWTM">
    <property type="taxonomic scope" value="Eukaryota"/>
</dbReference>
<dbReference type="Pfam" id="PF03097">
    <property type="entry name" value="BRO1"/>
    <property type="match status" value="1"/>
</dbReference>
<feature type="compositionally biased region" description="Basic and acidic residues" evidence="3">
    <location>
        <begin position="453"/>
        <end position="463"/>
    </location>
</feature>
<dbReference type="GO" id="GO:0071467">
    <property type="term" value="P:cellular response to pH"/>
    <property type="evidence" value="ECO:0007669"/>
    <property type="project" value="InterPro"/>
</dbReference>
<protein>
    <recommendedName>
        <fullName evidence="2">pH-response regulator protein palC</fullName>
    </recommendedName>
</protein>
<dbReference type="InterPro" id="IPR037505">
    <property type="entry name" value="pH-resp_palC"/>
</dbReference>